<dbReference type="GO" id="GO:0003677">
    <property type="term" value="F:DNA binding"/>
    <property type="evidence" value="ECO:0007669"/>
    <property type="project" value="UniProtKB-KW"/>
</dbReference>
<evidence type="ECO:0000256" key="3">
    <source>
        <dbReference type="ARBA" id="ARBA00023125"/>
    </source>
</evidence>
<keyword evidence="2" id="KW-0805">Transcription regulation</keyword>
<keyword evidence="3" id="KW-0238">DNA-binding</keyword>
<dbReference type="InterPro" id="IPR036388">
    <property type="entry name" value="WH-like_DNA-bd_sf"/>
</dbReference>
<dbReference type="OrthoDB" id="9795583at2"/>
<evidence type="ECO:0000256" key="1">
    <source>
        <dbReference type="ARBA" id="ARBA00011046"/>
    </source>
</evidence>
<dbReference type="InterPro" id="IPR005650">
    <property type="entry name" value="BlaI_family"/>
</dbReference>
<gene>
    <name evidence="5" type="ORF">EQM13_08840</name>
</gene>
<keyword evidence="4" id="KW-0804">Transcription</keyword>
<protein>
    <submittedName>
        <fullName evidence="5">BlaI/MecI/CopY family transcriptional regulator</fullName>
    </submittedName>
</protein>
<name>A0A410QCG8_9FIRM</name>
<evidence type="ECO:0000313" key="5">
    <source>
        <dbReference type="EMBL" id="QAT61685.1"/>
    </source>
</evidence>
<dbReference type="Proteomes" id="UP000287969">
    <property type="component" value="Chromosome"/>
</dbReference>
<dbReference type="GO" id="GO:0045892">
    <property type="term" value="P:negative regulation of DNA-templated transcription"/>
    <property type="evidence" value="ECO:0007669"/>
    <property type="project" value="InterPro"/>
</dbReference>
<dbReference type="KEGG" id="spoa:EQM13_08840"/>
<reference evidence="6" key="1">
    <citation type="submission" date="2019-01" db="EMBL/GenBank/DDBJ databases">
        <title>Draft genomes of a novel of Sporanaerobacter strains.</title>
        <authorList>
            <person name="Ma S."/>
        </authorList>
    </citation>
    <scope>NUCLEOTIDE SEQUENCE [LARGE SCALE GENOMIC DNA]</scope>
    <source>
        <strain evidence="6">NJN-17</strain>
    </source>
</reference>
<accession>A0A410QCG8</accession>
<evidence type="ECO:0000256" key="4">
    <source>
        <dbReference type="ARBA" id="ARBA00023163"/>
    </source>
</evidence>
<evidence type="ECO:0000256" key="2">
    <source>
        <dbReference type="ARBA" id="ARBA00023015"/>
    </source>
</evidence>
<dbReference type="RefSeq" id="WP_114217750.1">
    <property type="nucleotide sequence ID" value="NZ_CP035282.1"/>
</dbReference>
<dbReference type="PIRSF" id="PIRSF019455">
    <property type="entry name" value="CopR_AtkY"/>
    <property type="match status" value="1"/>
</dbReference>
<dbReference type="SUPFAM" id="SSF46785">
    <property type="entry name" value="Winged helix' DNA-binding domain"/>
    <property type="match status" value="1"/>
</dbReference>
<organism evidence="5 6">
    <name type="scientific">Acidilutibacter cellobiosedens</name>
    <dbReference type="NCBI Taxonomy" id="2507161"/>
    <lineage>
        <taxon>Bacteria</taxon>
        <taxon>Bacillati</taxon>
        <taxon>Bacillota</taxon>
        <taxon>Tissierellia</taxon>
        <taxon>Tissierellales</taxon>
        <taxon>Acidilutibacteraceae</taxon>
        <taxon>Acidilutibacter</taxon>
    </lineage>
</organism>
<dbReference type="Gene3D" id="1.10.10.10">
    <property type="entry name" value="Winged helix-like DNA-binding domain superfamily/Winged helix DNA-binding domain"/>
    <property type="match status" value="1"/>
</dbReference>
<sequence length="125" mass="14609">MRLSNSELNVMEVIWNEKYINERNEIQALEVAKVLEKELGWKRNTTYTVLKKLIDKGAIERYYPNYTIKPLVSKEEIAITETERLIDGIFKGSAINYLSTFLSTKKLSSKDIEEIKKMFDKLDKA</sequence>
<dbReference type="AlphaFoldDB" id="A0A410QCG8"/>
<dbReference type="InterPro" id="IPR036390">
    <property type="entry name" value="WH_DNA-bd_sf"/>
</dbReference>
<dbReference type="EMBL" id="CP035282">
    <property type="protein sequence ID" value="QAT61685.1"/>
    <property type="molecule type" value="Genomic_DNA"/>
</dbReference>
<proteinExistence type="inferred from homology"/>
<dbReference type="Pfam" id="PF03965">
    <property type="entry name" value="Penicillinase_R"/>
    <property type="match status" value="1"/>
</dbReference>
<keyword evidence="6" id="KW-1185">Reference proteome</keyword>
<dbReference type="Gene3D" id="1.10.4040.10">
    <property type="entry name" value="Penicillinase repressor domain"/>
    <property type="match status" value="1"/>
</dbReference>
<evidence type="ECO:0000313" key="6">
    <source>
        <dbReference type="Proteomes" id="UP000287969"/>
    </source>
</evidence>
<comment type="similarity">
    <text evidence="1">Belongs to the BlaI transcriptional regulatory family.</text>
</comment>